<accession>A0AAV8QHY4</accession>
<reference evidence="2 3" key="1">
    <citation type="submission" date="2022-12" db="EMBL/GenBank/DDBJ databases">
        <title>Chromosome-scale assembly of the Ensete ventricosum genome.</title>
        <authorList>
            <person name="Dussert Y."/>
            <person name="Stocks J."/>
            <person name="Wendawek A."/>
            <person name="Woldeyes F."/>
            <person name="Nichols R.A."/>
            <person name="Borrell J.S."/>
        </authorList>
    </citation>
    <scope>NUCLEOTIDE SEQUENCE [LARGE SCALE GENOMIC DNA]</scope>
    <source>
        <strain evidence="3">cv. Maze</strain>
        <tissue evidence="2">Seeds</tissue>
    </source>
</reference>
<gene>
    <name evidence="2" type="ORF">OPV22_021789</name>
</gene>
<evidence type="ECO:0000313" key="3">
    <source>
        <dbReference type="Proteomes" id="UP001222027"/>
    </source>
</evidence>
<sequence length="102" mass="10985">MFFSERSEEGWPATARPPVGVVGHGQVPCRGDHPRLGPYKGRQLRPGPLQGRSAVARALARVASYSQEPRKVDRMWLGPPARVAARKGQSPTGVAAHGQGYC</sequence>
<protein>
    <submittedName>
        <fullName evidence="2">Uncharacterized protein</fullName>
    </submittedName>
</protein>
<proteinExistence type="predicted"/>
<evidence type="ECO:0000313" key="2">
    <source>
        <dbReference type="EMBL" id="KAJ8478062.1"/>
    </source>
</evidence>
<dbReference type="AlphaFoldDB" id="A0AAV8QHY4"/>
<name>A0AAV8QHY4_ENSVE</name>
<dbReference type="Proteomes" id="UP001222027">
    <property type="component" value="Unassembled WGS sequence"/>
</dbReference>
<dbReference type="EMBL" id="JAQQAF010000006">
    <property type="protein sequence ID" value="KAJ8478062.1"/>
    <property type="molecule type" value="Genomic_DNA"/>
</dbReference>
<comment type="caution">
    <text evidence="2">The sequence shown here is derived from an EMBL/GenBank/DDBJ whole genome shotgun (WGS) entry which is preliminary data.</text>
</comment>
<organism evidence="2 3">
    <name type="scientific">Ensete ventricosum</name>
    <name type="common">Abyssinian banana</name>
    <name type="synonym">Musa ensete</name>
    <dbReference type="NCBI Taxonomy" id="4639"/>
    <lineage>
        <taxon>Eukaryota</taxon>
        <taxon>Viridiplantae</taxon>
        <taxon>Streptophyta</taxon>
        <taxon>Embryophyta</taxon>
        <taxon>Tracheophyta</taxon>
        <taxon>Spermatophyta</taxon>
        <taxon>Magnoliopsida</taxon>
        <taxon>Liliopsida</taxon>
        <taxon>Zingiberales</taxon>
        <taxon>Musaceae</taxon>
        <taxon>Ensete</taxon>
    </lineage>
</organism>
<feature type="region of interest" description="Disordered" evidence="1">
    <location>
        <begin position="1"/>
        <end position="48"/>
    </location>
</feature>
<keyword evidence="3" id="KW-1185">Reference proteome</keyword>
<evidence type="ECO:0000256" key="1">
    <source>
        <dbReference type="SAM" id="MobiDB-lite"/>
    </source>
</evidence>
<feature type="compositionally biased region" description="Low complexity" evidence="1">
    <location>
        <begin position="17"/>
        <end position="28"/>
    </location>
</feature>